<dbReference type="Pfam" id="PF07051">
    <property type="entry name" value="OCIA"/>
    <property type="match status" value="1"/>
</dbReference>
<organism evidence="3 4">
    <name type="scientific">Paralvinella palmiformis</name>
    <dbReference type="NCBI Taxonomy" id="53620"/>
    <lineage>
        <taxon>Eukaryota</taxon>
        <taxon>Metazoa</taxon>
        <taxon>Spiralia</taxon>
        <taxon>Lophotrochozoa</taxon>
        <taxon>Annelida</taxon>
        <taxon>Polychaeta</taxon>
        <taxon>Sedentaria</taxon>
        <taxon>Canalipalpata</taxon>
        <taxon>Terebellida</taxon>
        <taxon>Terebelliformia</taxon>
        <taxon>Alvinellidae</taxon>
        <taxon>Paralvinella</taxon>
    </lineage>
</organism>
<evidence type="ECO:0000313" key="4">
    <source>
        <dbReference type="Proteomes" id="UP001208570"/>
    </source>
</evidence>
<dbReference type="EMBL" id="JAODUP010000474">
    <property type="protein sequence ID" value="KAK2148926.1"/>
    <property type="molecule type" value="Genomic_DNA"/>
</dbReference>
<sequence length="271" mass="30250">MNQAPGTPVRNDPQERLPVESPERRQLTAEEIDILKECGRESFWYRCVPMGLAGALATKFLIQKGILKTNPYYGSIPKITAAILVAYFAGKVSYQGACNEKFLRLENSPIADMIRQKYGMKRGGFSADLGGWDFGVSRQYDTEAPREQKLSEYYDTSSALDLDSTKEVQGLDDTYRPSIDNTLVQRKEEAAKEYISYDELRQKNRAAYERSLAQTPAAQRGPIRRVPLPARAQPPAPISSDAYSPSLSTTDPVARQPSAGARRNKYGDVIE</sequence>
<protein>
    <recommendedName>
        <fullName evidence="2">OCIA domain-containing protein</fullName>
    </recommendedName>
</protein>
<gene>
    <name evidence="3" type="ORF">LSH36_474g00000</name>
</gene>
<evidence type="ECO:0000256" key="1">
    <source>
        <dbReference type="SAM" id="MobiDB-lite"/>
    </source>
</evidence>
<accession>A0AAD9JAE7</accession>
<dbReference type="InterPro" id="IPR040187">
    <property type="entry name" value="OCAD1/2"/>
</dbReference>
<evidence type="ECO:0000259" key="2">
    <source>
        <dbReference type="Pfam" id="PF07051"/>
    </source>
</evidence>
<dbReference type="AlphaFoldDB" id="A0AAD9JAE7"/>
<feature type="region of interest" description="Disordered" evidence="1">
    <location>
        <begin position="1"/>
        <end position="23"/>
    </location>
</feature>
<feature type="compositionally biased region" description="Polar residues" evidence="1">
    <location>
        <begin position="241"/>
        <end position="251"/>
    </location>
</feature>
<dbReference type="Proteomes" id="UP001208570">
    <property type="component" value="Unassembled WGS sequence"/>
</dbReference>
<proteinExistence type="predicted"/>
<dbReference type="GO" id="GO:0005768">
    <property type="term" value="C:endosome"/>
    <property type="evidence" value="ECO:0007669"/>
    <property type="project" value="TreeGrafter"/>
</dbReference>
<reference evidence="3" key="1">
    <citation type="journal article" date="2023" name="Mol. Biol. Evol.">
        <title>Third-Generation Sequencing Reveals the Adaptive Role of the Epigenome in Three Deep-Sea Polychaetes.</title>
        <authorList>
            <person name="Perez M."/>
            <person name="Aroh O."/>
            <person name="Sun Y."/>
            <person name="Lan Y."/>
            <person name="Juniper S.K."/>
            <person name="Young C.R."/>
            <person name="Angers B."/>
            <person name="Qian P.Y."/>
        </authorList>
    </citation>
    <scope>NUCLEOTIDE SEQUENCE</scope>
    <source>
        <strain evidence="3">P08H-3</strain>
    </source>
</reference>
<dbReference type="PANTHER" id="PTHR13336:SF3">
    <property type="entry name" value="OCIA DOMAIN-CONTAINING PROTEIN 1"/>
    <property type="match status" value="1"/>
</dbReference>
<name>A0AAD9JAE7_9ANNE</name>
<dbReference type="InterPro" id="IPR009764">
    <property type="entry name" value="OCIA_dom"/>
</dbReference>
<comment type="caution">
    <text evidence="3">The sequence shown here is derived from an EMBL/GenBank/DDBJ whole genome shotgun (WGS) entry which is preliminary data.</text>
</comment>
<dbReference type="PANTHER" id="PTHR13336">
    <property type="entry name" value="OVARIAN CARCINOMA IMMUNOREACTIVE ANTIGEN"/>
    <property type="match status" value="1"/>
</dbReference>
<feature type="domain" description="OCIA" evidence="2">
    <location>
        <begin position="26"/>
        <end position="109"/>
    </location>
</feature>
<evidence type="ECO:0000313" key="3">
    <source>
        <dbReference type="EMBL" id="KAK2148926.1"/>
    </source>
</evidence>
<feature type="compositionally biased region" description="Basic and acidic residues" evidence="1">
    <location>
        <begin position="12"/>
        <end position="23"/>
    </location>
</feature>
<keyword evidence="4" id="KW-1185">Reference proteome</keyword>
<feature type="region of interest" description="Disordered" evidence="1">
    <location>
        <begin position="212"/>
        <end position="271"/>
    </location>
</feature>